<comment type="caution">
    <text evidence="1">The sequence shown here is derived from an EMBL/GenBank/DDBJ whole genome shotgun (WGS) entry which is preliminary data.</text>
</comment>
<dbReference type="EMBL" id="CM056743">
    <property type="protein sequence ID" value="KAJ8672592.1"/>
    <property type="molecule type" value="Genomic_DNA"/>
</dbReference>
<organism evidence="1 2">
    <name type="scientific">Eretmocerus hayati</name>
    <dbReference type="NCBI Taxonomy" id="131215"/>
    <lineage>
        <taxon>Eukaryota</taxon>
        <taxon>Metazoa</taxon>
        <taxon>Ecdysozoa</taxon>
        <taxon>Arthropoda</taxon>
        <taxon>Hexapoda</taxon>
        <taxon>Insecta</taxon>
        <taxon>Pterygota</taxon>
        <taxon>Neoptera</taxon>
        <taxon>Endopterygota</taxon>
        <taxon>Hymenoptera</taxon>
        <taxon>Apocrita</taxon>
        <taxon>Proctotrupomorpha</taxon>
        <taxon>Chalcidoidea</taxon>
        <taxon>Aphelinidae</taxon>
        <taxon>Aphelininae</taxon>
        <taxon>Eretmocerus</taxon>
    </lineage>
</organism>
<keyword evidence="2" id="KW-1185">Reference proteome</keyword>
<name>A0ACC2NNB3_9HYME</name>
<sequence length="314" mass="36485">MSDDFVLDVWKGDWGLPSVDVECLKVLTYAKISNIPVIVRATNNPFKSPKGQLPVLRYKNEAFSSSNQIFEVFQQHKYTPDSDLTRVQNSEITAFNTMLEECVQPALQHLWWIDQQNLNQLIRPWYCKVLPFPFNFFYPGKYERQAKFMMDALHPTKEDKAVETSVYSKAQKCITTLETRLGGTDYFFGSGPTTFDVLVFSHLAPLLNIPLPSCALQNHLKACSNLVKFINRILKKYFKDDYQMYEDSKKITDQEKKVSSDDRDFPNKRRNQILAGVFALTAMMGYAFSQGIVQVRNRNDEDFIEDYYLDDEEY</sequence>
<protein>
    <submittedName>
        <fullName evidence="1">Uncharacterized protein</fullName>
    </submittedName>
</protein>
<dbReference type="Proteomes" id="UP001239111">
    <property type="component" value="Chromosome 3"/>
</dbReference>
<evidence type="ECO:0000313" key="1">
    <source>
        <dbReference type="EMBL" id="KAJ8672592.1"/>
    </source>
</evidence>
<evidence type="ECO:0000313" key="2">
    <source>
        <dbReference type="Proteomes" id="UP001239111"/>
    </source>
</evidence>
<gene>
    <name evidence="1" type="ORF">QAD02_003851</name>
</gene>
<proteinExistence type="predicted"/>
<accession>A0ACC2NNB3</accession>
<reference evidence="1" key="1">
    <citation type="submission" date="2023-04" db="EMBL/GenBank/DDBJ databases">
        <title>A chromosome-level genome assembly of the parasitoid wasp Eretmocerus hayati.</title>
        <authorList>
            <person name="Zhong Y."/>
            <person name="Liu S."/>
            <person name="Liu Y."/>
        </authorList>
    </citation>
    <scope>NUCLEOTIDE SEQUENCE</scope>
    <source>
        <strain evidence="1">ZJU_SS_LIU_2023</strain>
    </source>
</reference>